<dbReference type="Pfam" id="PF01535">
    <property type="entry name" value="PPR"/>
    <property type="match status" value="1"/>
</dbReference>
<dbReference type="Pfam" id="PF13041">
    <property type="entry name" value="PPR_2"/>
    <property type="match status" value="1"/>
</dbReference>
<dbReference type="PANTHER" id="PTHR47941">
    <property type="entry name" value="PENTATRICOPEPTIDE REPEAT-CONTAINING PROTEIN 3, MITOCHONDRIAL"/>
    <property type="match status" value="1"/>
</dbReference>
<dbReference type="NCBIfam" id="TIGR00756">
    <property type="entry name" value="PPR"/>
    <property type="match status" value="3"/>
</dbReference>
<dbReference type="EMBL" id="QEFC01001851">
    <property type="protein sequence ID" value="KAE9455410.1"/>
    <property type="molecule type" value="Genomic_DNA"/>
</dbReference>
<evidence type="ECO:0008006" key="6">
    <source>
        <dbReference type="Google" id="ProtNLM"/>
    </source>
</evidence>
<keyword evidence="5" id="KW-1185">Reference proteome</keyword>
<dbReference type="InterPro" id="IPR011990">
    <property type="entry name" value="TPR-like_helical_dom_sf"/>
</dbReference>
<dbReference type="AlphaFoldDB" id="A0A6A4LAS0"/>
<comment type="caution">
    <text evidence="4">The sequence shown here is derived from an EMBL/GenBank/DDBJ whole genome shotgun (WGS) entry which is preliminary data.</text>
</comment>
<evidence type="ECO:0000313" key="4">
    <source>
        <dbReference type="EMBL" id="KAE9455410.1"/>
    </source>
</evidence>
<dbReference type="Gene3D" id="1.25.40.10">
    <property type="entry name" value="Tetratricopeptide repeat domain"/>
    <property type="match status" value="1"/>
</dbReference>
<organism evidence="4 5">
    <name type="scientific">Rhododendron williamsianum</name>
    <dbReference type="NCBI Taxonomy" id="262921"/>
    <lineage>
        <taxon>Eukaryota</taxon>
        <taxon>Viridiplantae</taxon>
        <taxon>Streptophyta</taxon>
        <taxon>Embryophyta</taxon>
        <taxon>Tracheophyta</taxon>
        <taxon>Spermatophyta</taxon>
        <taxon>Magnoliopsida</taxon>
        <taxon>eudicotyledons</taxon>
        <taxon>Gunneridae</taxon>
        <taxon>Pentapetalae</taxon>
        <taxon>asterids</taxon>
        <taxon>Ericales</taxon>
        <taxon>Ericaceae</taxon>
        <taxon>Ericoideae</taxon>
        <taxon>Rhodoreae</taxon>
        <taxon>Rhododendron</taxon>
    </lineage>
</organism>
<proteinExistence type="inferred from homology"/>
<dbReference type="Proteomes" id="UP000428333">
    <property type="component" value="Linkage Group LG07"/>
</dbReference>
<dbReference type="InterPro" id="IPR002885">
    <property type="entry name" value="PPR_rpt"/>
</dbReference>
<keyword evidence="2" id="KW-0677">Repeat</keyword>
<gene>
    <name evidence="4" type="ORF">C3L33_12688</name>
</gene>
<dbReference type="PROSITE" id="PS51375">
    <property type="entry name" value="PPR"/>
    <property type="match status" value="2"/>
</dbReference>
<protein>
    <recommendedName>
        <fullName evidence="6">Pentacotripeptide-repeat region of PRORP domain-containing protein</fullName>
    </recommendedName>
</protein>
<feature type="non-terminal residue" evidence="4">
    <location>
        <position position="1"/>
    </location>
</feature>
<feature type="repeat" description="PPR" evidence="3">
    <location>
        <begin position="78"/>
        <end position="112"/>
    </location>
</feature>
<evidence type="ECO:0000256" key="2">
    <source>
        <dbReference type="ARBA" id="ARBA00022737"/>
    </source>
</evidence>
<accession>A0A6A4LAS0</accession>
<feature type="repeat" description="PPR" evidence="3">
    <location>
        <begin position="43"/>
        <end position="77"/>
    </location>
</feature>
<evidence type="ECO:0000313" key="5">
    <source>
        <dbReference type="Proteomes" id="UP000428333"/>
    </source>
</evidence>
<dbReference type="OrthoDB" id="185373at2759"/>
<evidence type="ECO:0000256" key="3">
    <source>
        <dbReference type="PROSITE-ProRule" id="PRU00708"/>
    </source>
</evidence>
<reference evidence="4 5" key="1">
    <citation type="journal article" date="2019" name="Genome Biol. Evol.">
        <title>The Rhododendron genome and chromosomal organization provide insight into shared whole-genome duplications across the heath family (Ericaceae).</title>
        <authorList>
            <person name="Soza V.L."/>
            <person name="Lindsley D."/>
            <person name="Waalkes A."/>
            <person name="Ramage E."/>
            <person name="Patwardhan R.P."/>
            <person name="Burton J.N."/>
            <person name="Adey A."/>
            <person name="Kumar A."/>
            <person name="Qiu R."/>
            <person name="Shendure J."/>
            <person name="Hall B."/>
        </authorList>
    </citation>
    <scope>NUCLEOTIDE SEQUENCE [LARGE SCALE GENOMIC DNA]</scope>
    <source>
        <strain evidence="4">RSF 1966-606</strain>
    </source>
</reference>
<name>A0A6A4LAS0_9ERIC</name>
<sequence>MVAVAPPSAAASKKWEKVILTESERFTIRKWAFSILDLTTMIDVVNYTILIDALCKDKNMDHVRDLFNKHSSKGLYPDVKTYNIMIRGFCYKGLLNEAKEFFVEMEWNGCFLDGCTYNVIIRGFKRKKYSEAMALLEEMVAKGFSTNASTAS</sequence>
<comment type="similarity">
    <text evidence="1">Belongs to the PPR family. P subfamily.</text>
</comment>
<evidence type="ECO:0000256" key="1">
    <source>
        <dbReference type="ARBA" id="ARBA00007626"/>
    </source>
</evidence>